<evidence type="ECO:0000256" key="1">
    <source>
        <dbReference type="SAM" id="MobiDB-lite"/>
    </source>
</evidence>
<sequence>MLNKAKSHKSTAETVKRAKRTKKNVENKPTLIVGKHNGQYHIELQATPESPDLSPNQCTPLIYKIESAKDKAKLKRKDNIRRRLVNAAVKEVWSDPYHPEACEKVCLPAFQQTIGNFPETGDDHIFDEAQNDFDSSCDDGDISSSCNSSEVNWEIHFTPPYISNKSKFLINQESNN</sequence>
<dbReference type="Proteomes" id="UP000838756">
    <property type="component" value="Unassembled WGS sequence"/>
</dbReference>
<proteinExistence type="predicted"/>
<reference evidence="2" key="1">
    <citation type="submission" date="2022-03" db="EMBL/GenBank/DDBJ databases">
        <authorList>
            <person name="Lindestad O."/>
        </authorList>
    </citation>
    <scope>NUCLEOTIDE SEQUENCE</scope>
</reference>
<dbReference type="AlphaFoldDB" id="A0A8S4S624"/>
<feature type="region of interest" description="Disordered" evidence="1">
    <location>
        <begin position="1"/>
        <end position="28"/>
    </location>
</feature>
<protein>
    <submittedName>
        <fullName evidence="2">Jg25513 protein</fullName>
    </submittedName>
</protein>
<keyword evidence="3" id="KW-1185">Reference proteome</keyword>
<dbReference type="EMBL" id="CAKXAJ010025933">
    <property type="protein sequence ID" value="CAH2246444.1"/>
    <property type="molecule type" value="Genomic_DNA"/>
</dbReference>
<evidence type="ECO:0000313" key="2">
    <source>
        <dbReference type="EMBL" id="CAH2246444.1"/>
    </source>
</evidence>
<gene>
    <name evidence="2" type="primary">jg25513</name>
    <name evidence="2" type="ORF">PAEG_LOCUS21394</name>
</gene>
<evidence type="ECO:0000313" key="3">
    <source>
        <dbReference type="Proteomes" id="UP000838756"/>
    </source>
</evidence>
<name>A0A8S4S624_9NEOP</name>
<comment type="caution">
    <text evidence="2">The sequence shown here is derived from an EMBL/GenBank/DDBJ whole genome shotgun (WGS) entry which is preliminary data.</text>
</comment>
<accession>A0A8S4S624</accession>
<dbReference type="OrthoDB" id="6912620at2759"/>
<organism evidence="2 3">
    <name type="scientific">Pararge aegeria aegeria</name>
    <dbReference type="NCBI Taxonomy" id="348720"/>
    <lineage>
        <taxon>Eukaryota</taxon>
        <taxon>Metazoa</taxon>
        <taxon>Ecdysozoa</taxon>
        <taxon>Arthropoda</taxon>
        <taxon>Hexapoda</taxon>
        <taxon>Insecta</taxon>
        <taxon>Pterygota</taxon>
        <taxon>Neoptera</taxon>
        <taxon>Endopterygota</taxon>
        <taxon>Lepidoptera</taxon>
        <taxon>Glossata</taxon>
        <taxon>Ditrysia</taxon>
        <taxon>Papilionoidea</taxon>
        <taxon>Nymphalidae</taxon>
        <taxon>Satyrinae</taxon>
        <taxon>Satyrini</taxon>
        <taxon>Parargina</taxon>
        <taxon>Pararge</taxon>
    </lineage>
</organism>